<protein>
    <submittedName>
        <fullName evidence="4">Amino acid ABC transporter</fullName>
    </submittedName>
</protein>
<dbReference type="Proteomes" id="UP000288096">
    <property type="component" value="Unassembled WGS sequence"/>
</dbReference>
<feature type="domain" description="Solute-binding protein family 3/N-terminal" evidence="3">
    <location>
        <begin position="29"/>
        <end position="240"/>
    </location>
</feature>
<reference evidence="5" key="2">
    <citation type="submission" date="2019-01" db="EMBL/GenBank/DDBJ databases">
        <title>Genome sequence of Desulfonema ishimotonii strain Tokyo 01.</title>
        <authorList>
            <person name="Fukui M."/>
        </authorList>
    </citation>
    <scope>NUCLEOTIDE SEQUENCE [LARGE SCALE GENOMIC DNA]</scope>
    <source>
        <strain evidence="5">Tokyo 01</strain>
    </source>
</reference>
<evidence type="ECO:0000259" key="3">
    <source>
        <dbReference type="SMART" id="SM00062"/>
    </source>
</evidence>
<evidence type="ECO:0000313" key="4">
    <source>
        <dbReference type="EMBL" id="GBC61858.1"/>
    </source>
</evidence>
<evidence type="ECO:0000313" key="5">
    <source>
        <dbReference type="Proteomes" id="UP000288096"/>
    </source>
</evidence>
<dbReference type="PANTHER" id="PTHR35936">
    <property type="entry name" value="MEMBRANE-BOUND LYTIC MUREIN TRANSGLYCOSYLASE F"/>
    <property type="match status" value="1"/>
</dbReference>
<dbReference type="SMART" id="SM00062">
    <property type="entry name" value="PBPb"/>
    <property type="match status" value="1"/>
</dbReference>
<reference evidence="5" key="1">
    <citation type="submission" date="2017-11" db="EMBL/GenBank/DDBJ databases">
        <authorList>
            <person name="Watanabe M."/>
            <person name="Kojima H."/>
        </authorList>
    </citation>
    <scope>NUCLEOTIDE SEQUENCE [LARGE SCALE GENOMIC DNA]</scope>
    <source>
        <strain evidence="5">Tokyo 01</strain>
    </source>
</reference>
<dbReference type="Pfam" id="PF00497">
    <property type="entry name" value="SBP_bac_3"/>
    <property type="match status" value="1"/>
</dbReference>
<dbReference type="Gene3D" id="3.40.190.10">
    <property type="entry name" value="Periplasmic binding protein-like II"/>
    <property type="match status" value="2"/>
</dbReference>
<dbReference type="PANTHER" id="PTHR35936:SF6">
    <property type="entry name" value="AMINO ACID ABC TRANSPORTER SUBSTRATE-BINDING PAAT FAMILY PROTEIN"/>
    <property type="match status" value="1"/>
</dbReference>
<dbReference type="EMBL" id="BEXT01000001">
    <property type="protein sequence ID" value="GBC61858.1"/>
    <property type="molecule type" value="Genomic_DNA"/>
</dbReference>
<accession>A0A401FY06</accession>
<name>A0A401FY06_9BACT</name>
<feature type="signal peptide" evidence="2">
    <location>
        <begin position="1"/>
        <end position="26"/>
    </location>
</feature>
<keyword evidence="5" id="KW-1185">Reference proteome</keyword>
<evidence type="ECO:0000256" key="1">
    <source>
        <dbReference type="ARBA" id="ARBA00022729"/>
    </source>
</evidence>
<keyword evidence="1 2" id="KW-0732">Signal</keyword>
<sequence length="240" mass="27145">MAVGYKMLFPLLLLFFSAFLSVNADADQTIRVGVYDFPPFFELKDGKPGGIWLDLMKKVFEKAGIRYSIKEYPAKRVIKRIVEGQADVSMVAKGISLLENNTLYSSTAVVNVELSVYTRTDTAVPRNIEALKGKKLLVTRGYSYGGLIKYFKNPENHIVLDAADRHELVFRKLKIKRADYAIGYSATADEILKKIGVSEIQGHPISNFDIFFVISKKTPEYRKVMDNIEKAFTQLKADEK</sequence>
<proteinExistence type="predicted"/>
<organism evidence="4 5">
    <name type="scientific">Desulfonema ishimotonii</name>
    <dbReference type="NCBI Taxonomy" id="45657"/>
    <lineage>
        <taxon>Bacteria</taxon>
        <taxon>Pseudomonadati</taxon>
        <taxon>Thermodesulfobacteriota</taxon>
        <taxon>Desulfobacteria</taxon>
        <taxon>Desulfobacterales</taxon>
        <taxon>Desulfococcaceae</taxon>
        <taxon>Desulfonema</taxon>
    </lineage>
</organism>
<dbReference type="InterPro" id="IPR001638">
    <property type="entry name" value="Solute-binding_3/MltF_N"/>
</dbReference>
<evidence type="ECO:0000256" key="2">
    <source>
        <dbReference type="SAM" id="SignalP"/>
    </source>
</evidence>
<comment type="caution">
    <text evidence="4">The sequence shown here is derived from an EMBL/GenBank/DDBJ whole genome shotgun (WGS) entry which is preliminary data.</text>
</comment>
<gene>
    <name evidence="4" type="ORF">DENIS_2820</name>
</gene>
<feature type="chain" id="PRO_5019500727" evidence="2">
    <location>
        <begin position="27"/>
        <end position="240"/>
    </location>
</feature>
<dbReference type="AlphaFoldDB" id="A0A401FY06"/>
<dbReference type="SUPFAM" id="SSF53850">
    <property type="entry name" value="Periplasmic binding protein-like II"/>
    <property type="match status" value="1"/>
</dbReference>